<organism evidence="2 3">
    <name type="scientific">Candidatus Nucleicultrix amoebiphila FS5</name>
    <dbReference type="NCBI Taxonomy" id="1414854"/>
    <lineage>
        <taxon>Bacteria</taxon>
        <taxon>Pseudomonadati</taxon>
        <taxon>Pseudomonadota</taxon>
        <taxon>Alphaproteobacteria</taxon>
        <taxon>Holosporales</taxon>
        <taxon>Candidatus Nucleicultricaceae</taxon>
        <taxon>Candidatus Nucleicultrix</taxon>
    </lineage>
</organism>
<dbReference type="OrthoDB" id="9799092at2"/>
<dbReference type="PROSITE" id="PS51186">
    <property type="entry name" value="GNAT"/>
    <property type="match status" value="1"/>
</dbReference>
<dbReference type="PANTHER" id="PTHR34822:SF1">
    <property type="entry name" value="GRPB FAMILY PROTEIN"/>
    <property type="match status" value="1"/>
</dbReference>
<dbReference type="SUPFAM" id="SSF81301">
    <property type="entry name" value="Nucleotidyltransferase"/>
    <property type="match status" value="1"/>
</dbReference>
<sequence length="320" mass="36899">MTDKTNNIEVAPYDPRWPKIFAFEAAIIKEALGDNCIDIHHIGSTSVPGLVAKPKIDIIAVVKDPIKAIPNLEAIGLTYKGEYNILMHYGFSKRGDVDINLHVYETGHPEIELNILFRDYLRKNLSARDEYAALKERLLQDDSSFEKDKSSFRRYTLRKGDFIRKILKETGFSSLRVLKCTDSTEWSAAKNFRQKYFFDNVSISDPYTWTFDHPSHVHLICYQGSEIIGYAHIQLWTEARAAIRIIVLDQKQRNQGLGRQFLDCIEKWLKRQNYKSIHAEASPEAVTFYKKLGYTSMPFNDPDSHESDPRDIPMGKMLCV</sequence>
<protein>
    <recommendedName>
        <fullName evidence="1">N-acetyltransferase domain-containing protein</fullName>
    </recommendedName>
</protein>
<accession>A0A1W6N5T9</accession>
<dbReference type="CDD" id="cd04301">
    <property type="entry name" value="NAT_SF"/>
    <property type="match status" value="1"/>
</dbReference>
<dbReference type="InterPro" id="IPR016181">
    <property type="entry name" value="Acyl_CoA_acyltransferase"/>
</dbReference>
<dbReference type="InterPro" id="IPR007344">
    <property type="entry name" value="GrpB/CoaE"/>
</dbReference>
<evidence type="ECO:0000313" key="2">
    <source>
        <dbReference type="EMBL" id="ARN85255.1"/>
    </source>
</evidence>
<dbReference type="Pfam" id="PF00583">
    <property type="entry name" value="Acetyltransf_1"/>
    <property type="match status" value="1"/>
</dbReference>
<dbReference type="AlphaFoldDB" id="A0A1W6N5T9"/>
<dbReference type="PANTHER" id="PTHR34822">
    <property type="entry name" value="GRPB DOMAIN PROTEIN (AFU_ORTHOLOGUE AFUA_1G01530)"/>
    <property type="match status" value="1"/>
</dbReference>
<evidence type="ECO:0000313" key="3">
    <source>
        <dbReference type="Proteomes" id="UP000237351"/>
    </source>
</evidence>
<dbReference type="InterPro" id="IPR000182">
    <property type="entry name" value="GNAT_dom"/>
</dbReference>
<name>A0A1W6N5T9_9PROT</name>
<dbReference type="InterPro" id="IPR043519">
    <property type="entry name" value="NT_sf"/>
</dbReference>
<dbReference type="RefSeq" id="WP_085784802.1">
    <property type="nucleotide sequence ID" value="NZ_CP008743.1"/>
</dbReference>
<dbReference type="KEGG" id="naf:GQ61_08100"/>
<reference evidence="2 3" key="1">
    <citation type="submission" date="2014-06" db="EMBL/GenBank/DDBJ databases">
        <title>The genome of the endonuclear symbiont Nucleicultrix amoebiphila.</title>
        <authorList>
            <person name="Schulz F."/>
            <person name="Horn M."/>
        </authorList>
    </citation>
    <scope>NUCLEOTIDE SEQUENCE [LARGE SCALE GENOMIC DNA]</scope>
    <source>
        <strain evidence="2 3">FS5</strain>
    </source>
</reference>
<evidence type="ECO:0000259" key="1">
    <source>
        <dbReference type="PROSITE" id="PS51186"/>
    </source>
</evidence>
<keyword evidence="3" id="KW-1185">Reference proteome</keyword>
<dbReference type="GO" id="GO:0016747">
    <property type="term" value="F:acyltransferase activity, transferring groups other than amino-acyl groups"/>
    <property type="evidence" value="ECO:0007669"/>
    <property type="project" value="InterPro"/>
</dbReference>
<dbReference type="SUPFAM" id="SSF55729">
    <property type="entry name" value="Acyl-CoA N-acyltransferases (Nat)"/>
    <property type="match status" value="1"/>
</dbReference>
<dbReference type="Gene3D" id="3.40.630.30">
    <property type="match status" value="1"/>
</dbReference>
<proteinExistence type="predicted"/>
<dbReference type="Gene3D" id="3.30.460.10">
    <property type="entry name" value="Beta Polymerase, domain 2"/>
    <property type="match status" value="1"/>
</dbReference>
<gene>
    <name evidence="2" type="ORF">GQ61_08100</name>
</gene>
<dbReference type="STRING" id="1414854.GQ61_08100"/>
<feature type="domain" description="N-acetyltransferase" evidence="1">
    <location>
        <begin position="175"/>
        <end position="319"/>
    </location>
</feature>
<dbReference type="EMBL" id="CP008743">
    <property type="protein sequence ID" value="ARN85255.1"/>
    <property type="molecule type" value="Genomic_DNA"/>
</dbReference>
<dbReference type="Proteomes" id="UP000237351">
    <property type="component" value="Chromosome"/>
</dbReference>
<dbReference type="Pfam" id="PF04229">
    <property type="entry name" value="GrpB"/>
    <property type="match status" value="1"/>
</dbReference>